<sequence length="304" mass="33899">PIRCGPTVSDADARERPEYGVAALFDGTVIELVLTFRSGSAYCCGEWQCHFMLFRTRRWDRLRQEFAALGLKVAGRLELQVDVVIEDGALFLTGNRLTSTLPRLVPVGASQYRDSVTEADYPVAEERKVVGGSKCWRVDWRPALDRGQVTLNVRWRSRVTKKALTTPTSNQAKLDVLQHIARLPVVAFLASSKAASLRRMASEIQLGENILNVDTRLGRSTIGYGSPGAAPTEFGAMYGGAVNDFREQSDSLVRRVFGGYPRWYASQPFRSWPVLVQYDGDKRVTAVYIDGVKITSSMSQRTKR</sequence>
<dbReference type="HOGENOM" id="CLU_916946_0_0_1"/>
<gene>
    <name evidence="1" type="ORF">DAPPUDRAFT_124521</name>
</gene>
<dbReference type="AlphaFoldDB" id="E9I6P1"/>
<proteinExistence type="predicted"/>
<organism evidence="1 2">
    <name type="scientific">Daphnia pulex</name>
    <name type="common">Water flea</name>
    <dbReference type="NCBI Taxonomy" id="6669"/>
    <lineage>
        <taxon>Eukaryota</taxon>
        <taxon>Metazoa</taxon>
        <taxon>Ecdysozoa</taxon>
        <taxon>Arthropoda</taxon>
        <taxon>Crustacea</taxon>
        <taxon>Branchiopoda</taxon>
        <taxon>Diplostraca</taxon>
        <taxon>Cladocera</taxon>
        <taxon>Anomopoda</taxon>
        <taxon>Daphniidae</taxon>
        <taxon>Daphnia</taxon>
    </lineage>
</organism>
<keyword evidence="2" id="KW-1185">Reference proteome</keyword>
<dbReference type="KEGG" id="dpx:DAPPUDRAFT_124521"/>
<dbReference type="InParanoid" id="E9I6P1"/>
<reference evidence="1 2" key="1">
    <citation type="journal article" date="2011" name="Science">
        <title>The ecoresponsive genome of Daphnia pulex.</title>
        <authorList>
            <person name="Colbourne J.K."/>
            <person name="Pfrender M.E."/>
            <person name="Gilbert D."/>
            <person name="Thomas W.K."/>
            <person name="Tucker A."/>
            <person name="Oakley T.H."/>
            <person name="Tokishita S."/>
            <person name="Aerts A."/>
            <person name="Arnold G.J."/>
            <person name="Basu M.K."/>
            <person name="Bauer D.J."/>
            <person name="Caceres C.E."/>
            <person name="Carmel L."/>
            <person name="Casola C."/>
            <person name="Choi J.H."/>
            <person name="Detter J.C."/>
            <person name="Dong Q."/>
            <person name="Dusheyko S."/>
            <person name="Eads B.D."/>
            <person name="Frohlich T."/>
            <person name="Geiler-Samerotte K.A."/>
            <person name="Gerlach D."/>
            <person name="Hatcher P."/>
            <person name="Jogdeo S."/>
            <person name="Krijgsveld J."/>
            <person name="Kriventseva E.V."/>
            <person name="Kultz D."/>
            <person name="Laforsch C."/>
            <person name="Lindquist E."/>
            <person name="Lopez J."/>
            <person name="Manak J.R."/>
            <person name="Muller J."/>
            <person name="Pangilinan J."/>
            <person name="Patwardhan R.P."/>
            <person name="Pitluck S."/>
            <person name="Pritham E.J."/>
            <person name="Rechtsteiner A."/>
            <person name="Rho M."/>
            <person name="Rogozin I.B."/>
            <person name="Sakarya O."/>
            <person name="Salamov A."/>
            <person name="Schaack S."/>
            <person name="Shapiro H."/>
            <person name="Shiga Y."/>
            <person name="Skalitzky C."/>
            <person name="Smith Z."/>
            <person name="Souvorov A."/>
            <person name="Sung W."/>
            <person name="Tang Z."/>
            <person name="Tsuchiya D."/>
            <person name="Tu H."/>
            <person name="Vos H."/>
            <person name="Wang M."/>
            <person name="Wolf Y.I."/>
            <person name="Yamagata H."/>
            <person name="Yamada T."/>
            <person name="Ye Y."/>
            <person name="Shaw J.R."/>
            <person name="Andrews J."/>
            <person name="Crease T.J."/>
            <person name="Tang H."/>
            <person name="Lucas S.M."/>
            <person name="Robertson H.M."/>
            <person name="Bork P."/>
            <person name="Koonin E.V."/>
            <person name="Zdobnov E.M."/>
            <person name="Grigoriev I.V."/>
            <person name="Lynch M."/>
            <person name="Boore J.L."/>
        </authorList>
    </citation>
    <scope>NUCLEOTIDE SEQUENCE [LARGE SCALE GENOMIC DNA]</scope>
</reference>
<evidence type="ECO:0000313" key="1">
    <source>
        <dbReference type="EMBL" id="EFX60339.1"/>
    </source>
</evidence>
<dbReference type="Proteomes" id="UP000000305">
    <property type="component" value="Unassembled WGS sequence"/>
</dbReference>
<evidence type="ECO:0000313" key="2">
    <source>
        <dbReference type="Proteomes" id="UP000000305"/>
    </source>
</evidence>
<accession>E9I6P1</accession>
<protein>
    <submittedName>
        <fullName evidence="1">Uncharacterized protein</fullName>
    </submittedName>
</protein>
<name>E9I6P1_DAPPU</name>
<dbReference type="EMBL" id="GL736605">
    <property type="protein sequence ID" value="EFX60339.1"/>
    <property type="molecule type" value="Genomic_DNA"/>
</dbReference>
<feature type="non-terminal residue" evidence="1">
    <location>
        <position position="1"/>
    </location>
</feature>